<keyword evidence="5 11" id="KW-0378">Hydrolase</keyword>
<sequence>MKIPRTFLLFFLAITVSQNVRGQLPEKTAVGKNGMVITSQGEASRVGLEILRKGGNAIDAAVAVGYALAVTEPCCGNLGGGGFMLIRLANGESVFINFRETAPLAATANMYLDRNGEIIPGRSRNGYLAVAVPGTVRGLDLALQKYGTRSRQQVIAPAIALAGQGFILGTGDIEILRRSGEKLKDPSMAAIFLKNGSKPYEVGDRLVQKNLARTLTQIARGGPAVFYGGEIGAQVVAESRKQGGILSAEDLDTYQALEQEPLQCTYRGYDILTAPPPGGGMTVCLMLNILQGYDLKASGFRSTDTVHRFLAAMLFAYVDRNTYLGDPKFVQIPLERLLSAEYAASIREKIPTKQAVDPRPFYQTIIREGDSTTHYSVIDRTGNAVSVTYTINSSFGAGVIAGDTGFVLNNEMDDFVSKLGSPNQFGLIQGRANRIEPGKRPLSSMSPTIVVKNGQVVLITGSPGGSTIPTTVLQMITHTIDYGMTVAEAVNYPRFHYQGMPDRVLIEPNALAPKVVAALEKRGYTFQPFPKWGSAESIAVDRSRTFTGAADQRRNAGEARGF</sequence>
<comment type="PTM">
    <text evidence="11">Cleaved by autocatalysis into a large and a small subunit.</text>
</comment>
<evidence type="ECO:0000256" key="9">
    <source>
        <dbReference type="PIRSR" id="PIRSR600101-1"/>
    </source>
</evidence>
<dbReference type="EMBL" id="BBPA01000004">
    <property type="protein sequence ID" value="GAL91568.1"/>
    <property type="molecule type" value="Genomic_DNA"/>
</dbReference>
<dbReference type="EC" id="3.4.19.13" evidence="11"/>
<evidence type="ECO:0000256" key="8">
    <source>
        <dbReference type="ARBA" id="ARBA00047417"/>
    </source>
</evidence>
<dbReference type="GO" id="GO:0036374">
    <property type="term" value="F:glutathione hydrolase activity"/>
    <property type="evidence" value="ECO:0007669"/>
    <property type="project" value="UniProtKB-UniRule"/>
</dbReference>
<dbReference type="Gene3D" id="3.60.20.40">
    <property type="match status" value="1"/>
</dbReference>
<dbReference type="Pfam" id="PF01019">
    <property type="entry name" value="G_glu_transpept"/>
    <property type="match status" value="1"/>
</dbReference>
<dbReference type="EC" id="2.3.2.2" evidence="11"/>
<evidence type="ECO:0000256" key="2">
    <source>
        <dbReference type="ARBA" id="ARBA00001089"/>
    </source>
</evidence>
<evidence type="ECO:0000256" key="4">
    <source>
        <dbReference type="ARBA" id="ARBA00022679"/>
    </source>
</evidence>
<dbReference type="NCBIfam" id="TIGR00066">
    <property type="entry name" value="g_glut_trans"/>
    <property type="match status" value="1"/>
</dbReference>
<keyword evidence="7 11" id="KW-0012">Acyltransferase</keyword>
<feature type="binding site" evidence="10">
    <location>
        <position position="414"/>
    </location>
    <ligand>
        <name>L-glutamate</name>
        <dbReference type="ChEBI" id="CHEBI:29985"/>
    </ligand>
</feature>
<dbReference type="SUPFAM" id="SSF56235">
    <property type="entry name" value="N-terminal nucleophile aminohydrolases (Ntn hydrolases)"/>
    <property type="match status" value="1"/>
</dbReference>
<name>A0A0A1VQ34_MICAE</name>
<evidence type="ECO:0000256" key="3">
    <source>
        <dbReference type="ARBA" id="ARBA00009381"/>
    </source>
</evidence>
<keyword evidence="11" id="KW-0317">Glutathione biosynthesis</keyword>
<dbReference type="PANTHER" id="PTHR43199">
    <property type="entry name" value="GLUTATHIONE HYDROLASE"/>
    <property type="match status" value="1"/>
</dbReference>
<dbReference type="PANTHER" id="PTHR43199:SF1">
    <property type="entry name" value="GLUTATHIONE HYDROLASE PROENZYME"/>
    <property type="match status" value="1"/>
</dbReference>
<dbReference type="GO" id="GO:0103068">
    <property type="term" value="F:leukotriene C4 gamma-glutamyl transferase activity"/>
    <property type="evidence" value="ECO:0007669"/>
    <property type="project" value="UniProtKB-EC"/>
</dbReference>
<dbReference type="Gene3D" id="1.10.246.130">
    <property type="match status" value="1"/>
</dbReference>
<evidence type="ECO:0000256" key="10">
    <source>
        <dbReference type="PIRSR" id="PIRSR600101-2"/>
    </source>
</evidence>
<evidence type="ECO:0000256" key="5">
    <source>
        <dbReference type="ARBA" id="ARBA00022801"/>
    </source>
</evidence>
<dbReference type="InterPro" id="IPR051792">
    <property type="entry name" value="GGT_bact"/>
</dbReference>
<keyword evidence="6 11" id="KW-0865">Zymogen</keyword>
<comment type="subunit">
    <text evidence="11">This enzyme consists of two polypeptide chains, which are synthesized in precursor form from a single polypeptide.</text>
</comment>
<keyword evidence="4 11" id="KW-0808">Transferase</keyword>
<evidence type="ECO:0000256" key="11">
    <source>
        <dbReference type="RuleBase" id="RU368036"/>
    </source>
</evidence>
<dbReference type="Proteomes" id="UP000030321">
    <property type="component" value="Unassembled WGS sequence"/>
</dbReference>
<feature type="binding site" evidence="10">
    <location>
        <position position="99"/>
    </location>
    <ligand>
        <name>L-glutamate</name>
        <dbReference type="ChEBI" id="CHEBI:29985"/>
    </ligand>
</feature>
<dbReference type="InterPro" id="IPR000101">
    <property type="entry name" value="GGT_peptidase"/>
</dbReference>
<evidence type="ECO:0000256" key="7">
    <source>
        <dbReference type="ARBA" id="ARBA00023315"/>
    </source>
</evidence>
<dbReference type="GO" id="GO:0006751">
    <property type="term" value="P:glutathione catabolic process"/>
    <property type="evidence" value="ECO:0007669"/>
    <property type="project" value="UniProtKB-UniRule"/>
</dbReference>
<comment type="pathway">
    <text evidence="11">Sulfur metabolism; glutathione metabolism.</text>
</comment>
<dbReference type="InterPro" id="IPR029055">
    <property type="entry name" value="Ntn_hydrolases_N"/>
</dbReference>
<feature type="binding site" evidence="10">
    <location>
        <begin position="390"/>
        <end position="392"/>
    </location>
    <ligand>
        <name>L-glutamate</name>
        <dbReference type="ChEBI" id="CHEBI:29985"/>
    </ligand>
</feature>
<comment type="catalytic activity">
    <reaction evidence="2 11">
        <text>glutathione + H2O = L-cysteinylglycine + L-glutamate</text>
        <dbReference type="Rhea" id="RHEA:28807"/>
        <dbReference type="ChEBI" id="CHEBI:15377"/>
        <dbReference type="ChEBI" id="CHEBI:29985"/>
        <dbReference type="ChEBI" id="CHEBI:57925"/>
        <dbReference type="ChEBI" id="CHEBI:61694"/>
        <dbReference type="EC" id="3.4.19.13"/>
    </reaction>
</comment>
<dbReference type="AlphaFoldDB" id="A0A0A1VQ34"/>
<dbReference type="UniPathway" id="UPA00204"/>
<proteinExistence type="inferred from homology"/>
<evidence type="ECO:0000256" key="1">
    <source>
        <dbReference type="ARBA" id="ARBA00001049"/>
    </source>
</evidence>
<evidence type="ECO:0000256" key="6">
    <source>
        <dbReference type="ARBA" id="ARBA00023145"/>
    </source>
</evidence>
<protein>
    <recommendedName>
        <fullName evidence="11">Glutathione hydrolase proenzyme</fullName>
        <ecNumber evidence="11">2.3.2.2</ecNumber>
        <ecNumber evidence="11">3.4.19.13</ecNumber>
    </recommendedName>
    <component>
        <recommendedName>
            <fullName evidence="11">Glutathione hydrolase large chain</fullName>
        </recommendedName>
    </component>
    <component>
        <recommendedName>
            <fullName evidence="11">Glutathione hydrolase small chain</fullName>
        </recommendedName>
    </component>
</protein>
<feature type="active site" description="Nucleophile" evidence="9">
    <location>
        <position position="372"/>
    </location>
</feature>
<accession>A0A0A1VQ34</accession>
<evidence type="ECO:0000313" key="13">
    <source>
        <dbReference type="Proteomes" id="UP000030321"/>
    </source>
</evidence>
<feature type="binding site" evidence="10">
    <location>
        <begin position="443"/>
        <end position="444"/>
    </location>
    <ligand>
        <name>L-glutamate</name>
        <dbReference type="ChEBI" id="CHEBI:29985"/>
    </ligand>
</feature>
<feature type="binding site" evidence="10">
    <location>
        <position position="465"/>
    </location>
    <ligand>
        <name>L-glutamate</name>
        <dbReference type="ChEBI" id="CHEBI:29985"/>
    </ligand>
</feature>
<dbReference type="PRINTS" id="PR01210">
    <property type="entry name" value="GGTRANSPTASE"/>
</dbReference>
<dbReference type="RefSeq" id="WP_238567729.1">
    <property type="nucleotide sequence ID" value="NZ_BBPA01000004.1"/>
</dbReference>
<dbReference type="GO" id="GO:0006750">
    <property type="term" value="P:glutathione biosynthetic process"/>
    <property type="evidence" value="ECO:0007669"/>
    <property type="project" value="UniProtKB-KW"/>
</dbReference>
<reference evidence="13" key="1">
    <citation type="journal article" date="2015" name="Genome">
        <title>Whole Genome Sequence of the Non-Microcystin-Producing Microcystis aeruginosa Strain NIES-44.</title>
        <authorList>
            <person name="Okano K."/>
            <person name="Miyata N."/>
            <person name="Ozaki Y."/>
        </authorList>
    </citation>
    <scope>NUCLEOTIDE SEQUENCE [LARGE SCALE GENOMIC DNA]</scope>
    <source>
        <strain evidence="13">NIES-44</strain>
    </source>
</reference>
<comment type="caution">
    <text evidence="12">The sequence shown here is derived from an EMBL/GenBank/DDBJ whole genome shotgun (WGS) entry which is preliminary data.</text>
</comment>
<comment type="catalytic activity">
    <reaction evidence="8 11">
        <text>an N-terminal (5-L-glutamyl)-[peptide] + an alpha-amino acid = 5-L-glutamyl amino acid + an N-terminal L-alpha-aminoacyl-[peptide]</text>
        <dbReference type="Rhea" id="RHEA:23904"/>
        <dbReference type="Rhea" id="RHEA-COMP:9780"/>
        <dbReference type="Rhea" id="RHEA-COMP:9795"/>
        <dbReference type="ChEBI" id="CHEBI:77644"/>
        <dbReference type="ChEBI" id="CHEBI:78597"/>
        <dbReference type="ChEBI" id="CHEBI:78599"/>
        <dbReference type="ChEBI" id="CHEBI:78608"/>
        <dbReference type="EC" id="2.3.2.2"/>
    </reaction>
</comment>
<comment type="similarity">
    <text evidence="3 11">Belongs to the gamma-glutamyltransferase family.</text>
</comment>
<dbReference type="MEROPS" id="T03.001"/>
<comment type="catalytic activity">
    <reaction evidence="1 11">
        <text>an S-substituted glutathione + H2O = an S-substituted L-cysteinylglycine + L-glutamate</text>
        <dbReference type="Rhea" id="RHEA:59468"/>
        <dbReference type="ChEBI" id="CHEBI:15377"/>
        <dbReference type="ChEBI" id="CHEBI:29985"/>
        <dbReference type="ChEBI" id="CHEBI:90779"/>
        <dbReference type="ChEBI" id="CHEBI:143103"/>
        <dbReference type="EC" id="3.4.19.13"/>
    </reaction>
</comment>
<dbReference type="InterPro" id="IPR043137">
    <property type="entry name" value="GGT_ssub_C"/>
</dbReference>
<dbReference type="InterPro" id="IPR055262">
    <property type="entry name" value="GGT_CS"/>
</dbReference>
<organism evidence="12 13">
    <name type="scientific">Microcystis aeruginosa NIES-44</name>
    <dbReference type="NCBI Taxonomy" id="449439"/>
    <lineage>
        <taxon>Bacteria</taxon>
        <taxon>Bacillati</taxon>
        <taxon>Cyanobacteriota</taxon>
        <taxon>Cyanophyceae</taxon>
        <taxon>Oscillatoriophycideae</taxon>
        <taxon>Chroococcales</taxon>
        <taxon>Microcystaceae</taxon>
        <taxon>Microcystis</taxon>
    </lineage>
</organism>
<dbReference type="InterPro" id="IPR043138">
    <property type="entry name" value="GGT_lsub"/>
</dbReference>
<evidence type="ECO:0000313" key="12">
    <source>
        <dbReference type="EMBL" id="GAL91568.1"/>
    </source>
</evidence>
<gene>
    <name evidence="12" type="ORF">N44_02271</name>
</gene>
<dbReference type="PROSITE" id="PS00462">
    <property type="entry name" value="G_GLU_TRANSPEPTIDASE"/>
    <property type="match status" value="1"/>
</dbReference>